<dbReference type="EMBL" id="KL198025">
    <property type="protein sequence ID" value="KDQ16919.1"/>
    <property type="molecule type" value="Genomic_DNA"/>
</dbReference>
<dbReference type="STRING" id="930990.A0A067MN13"/>
<dbReference type="PROSITE" id="PS00107">
    <property type="entry name" value="PROTEIN_KINASE_ATP"/>
    <property type="match status" value="1"/>
</dbReference>
<dbReference type="OrthoDB" id="3260955at2759"/>
<evidence type="ECO:0000313" key="4">
    <source>
        <dbReference type="EMBL" id="KDQ16919.1"/>
    </source>
</evidence>
<evidence type="ECO:0000256" key="2">
    <source>
        <dbReference type="SAM" id="SignalP"/>
    </source>
</evidence>
<dbReference type="CDD" id="cd00180">
    <property type="entry name" value="PKc"/>
    <property type="match status" value="1"/>
</dbReference>
<dbReference type="PROSITE" id="PS51257">
    <property type="entry name" value="PROKAR_LIPOPROTEIN"/>
    <property type="match status" value="1"/>
</dbReference>
<reference evidence="5" key="1">
    <citation type="journal article" date="2014" name="Proc. Natl. Acad. Sci. U.S.A.">
        <title>Extensive sampling of basidiomycete genomes demonstrates inadequacy of the white-rot/brown-rot paradigm for wood decay fungi.</title>
        <authorList>
            <person name="Riley R."/>
            <person name="Salamov A.A."/>
            <person name="Brown D.W."/>
            <person name="Nagy L.G."/>
            <person name="Floudas D."/>
            <person name="Held B.W."/>
            <person name="Levasseur A."/>
            <person name="Lombard V."/>
            <person name="Morin E."/>
            <person name="Otillar R."/>
            <person name="Lindquist E.A."/>
            <person name="Sun H."/>
            <person name="LaButti K.M."/>
            <person name="Schmutz J."/>
            <person name="Jabbour D."/>
            <person name="Luo H."/>
            <person name="Baker S.E."/>
            <person name="Pisabarro A.G."/>
            <person name="Walton J.D."/>
            <person name="Blanchette R.A."/>
            <person name="Henrissat B."/>
            <person name="Martin F."/>
            <person name="Cullen D."/>
            <person name="Hibbett D.S."/>
            <person name="Grigoriev I.V."/>
        </authorList>
    </citation>
    <scope>NUCLEOTIDE SEQUENCE [LARGE SCALE GENOMIC DNA]</scope>
    <source>
        <strain evidence="5">FD-172 SS1</strain>
    </source>
</reference>
<protein>
    <recommendedName>
        <fullName evidence="3">Protein kinase domain-containing protein</fullName>
    </recommendedName>
</protein>
<gene>
    <name evidence="4" type="ORF">BOTBODRAFT_220191</name>
</gene>
<dbReference type="Proteomes" id="UP000027195">
    <property type="component" value="Unassembled WGS sequence"/>
</dbReference>
<dbReference type="InterPro" id="IPR051681">
    <property type="entry name" value="Ser/Thr_Kinases-Pseudokinases"/>
</dbReference>
<accession>A0A067MN13</accession>
<dbReference type="Gene3D" id="1.10.510.10">
    <property type="entry name" value="Transferase(Phosphotransferase) domain 1"/>
    <property type="match status" value="1"/>
</dbReference>
<name>A0A067MN13_BOTB1</name>
<keyword evidence="1" id="KW-0547">Nucleotide-binding</keyword>
<dbReference type="InterPro" id="IPR001245">
    <property type="entry name" value="Ser-Thr/Tyr_kinase_cat_dom"/>
</dbReference>
<keyword evidence="1" id="KW-0067">ATP-binding</keyword>
<dbReference type="SUPFAM" id="SSF56112">
    <property type="entry name" value="Protein kinase-like (PK-like)"/>
    <property type="match status" value="1"/>
</dbReference>
<dbReference type="HOGENOM" id="CLU_874324_0_0_1"/>
<dbReference type="PANTHER" id="PTHR44329">
    <property type="entry name" value="SERINE/THREONINE-PROTEIN KINASE TNNI3K-RELATED"/>
    <property type="match status" value="1"/>
</dbReference>
<feature type="signal peptide" evidence="2">
    <location>
        <begin position="1"/>
        <end position="21"/>
    </location>
</feature>
<feature type="binding site" evidence="1">
    <location>
        <position position="124"/>
    </location>
    <ligand>
        <name>ATP</name>
        <dbReference type="ChEBI" id="CHEBI:30616"/>
    </ligand>
</feature>
<evidence type="ECO:0000313" key="5">
    <source>
        <dbReference type="Proteomes" id="UP000027195"/>
    </source>
</evidence>
<dbReference type="Pfam" id="PF07714">
    <property type="entry name" value="PK_Tyr_Ser-Thr"/>
    <property type="match status" value="1"/>
</dbReference>
<dbReference type="PROSITE" id="PS50011">
    <property type="entry name" value="PROTEIN_KINASE_DOM"/>
    <property type="match status" value="1"/>
</dbReference>
<dbReference type="InterPro" id="IPR017441">
    <property type="entry name" value="Protein_kinase_ATP_BS"/>
</dbReference>
<organism evidence="4 5">
    <name type="scientific">Botryobasidium botryosum (strain FD-172 SS1)</name>
    <dbReference type="NCBI Taxonomy" id="930990"/>
    <lineage>
        <taxon>Eukaryota</taxon>
        <taxon>Fungi</taxon>
        <taxon>Dikarya</taxon>
        <taxon>Basidiomycota</taxon>
        <taxon>Agaricomycotina</taxon>
        <taxon>Agaricomycetes</taxon>
        <taxon>Cantharellales</taxon>
        <taxon>Botryobasidiaceae</taxon>
        <taxon>Botryobasidium</taxon>
    </lineage>
</organism>
<dbReference type="PANTHER" id="PTHR44329:SF214">
    <property type="entry name" value="PROTEIN KINASE DOMAIN-CONTAINING PROTEIN"/>
    <property type="match status" value="1"/>
</dbReference>
<dbReference type="InterPro" id="IPR000719">
    <property type="entry name" value="Prot_kinase_dom"/>
</dbReference>
<dbReference type="AlphaFoldDB" id="A0A067MN13"/>
<dbReference type="GO" id="GO:0005524">
    <property type="term" value="F:ATP binding"/>
    <property type="evidence" value="ECO:0007669"/>
    <property type="project" value="UniProtKB-UniRule"/>
</dbReference>
<dbReference type="InParanoid" id="A0A067MN13"/>
<proteinExistence type="predicted"/>
<sequence length="318" mass="35796">MVTRVSIVILSYLFSHWGASASCSQSAVEAPKRPPSPRPFRNPIIRITNMVTRVRKKMLNSEPSSREHYIEQLGRLWEYTKVYPRNDKLSSHEVSIELDNDIGRGGYGMCIGGVFLGRFPVALKVLWDDKRVELNESSHGLRGSALVDHGKRRLYREVQVWKGFNHPSILRFIGLYTQGDKTYMVSPYMQNGNARVYAKKHPGMNCLRVLLQVAEGLEYLHGLSAVHGDICANNILISAFGDACIADFGLSIVEGKSHPECYSNSWHNGGHVRWKAPELLVDNDACRSTMSDMFSFGRLILEASSPLFHRSPFIILTS</sequence>
<dbReference type="InterPro" id="IPR011009">
    <property type="entry name" value="Kinase-like_dom_sf"/>
</dbReference>
<feature type="chain" id="PRO_5001641414" description="Protein kinase domain-containing protein" evidence="2">
    <location>
        <begin position="22"/>
        <end position="318"/>
    </location>
</feature>
<evidence type="ECO:0000256" key="1">
    <source>
        <dbReference type="PROSITE-ProRule" id="PRU10141"/>
    </source>
</evidence>
<dbReference type="GO" id="GO:0004674">
    <property type="term" value="F:protein serine/threonine kinase activity"/>
    <property type="evidence" value="ECO:0007669"/>
    <property type="project" value="TreeGrafter"/>
</dbReference>
<feature type="domain" description="Protein kinase" evidence="3">
    <location>
        <begin position="96"/>
        <end position="318"/>
    </location>
</feature>
<keyword evidence="2" id="KW-0732">Signal</keyword>
<evidence type="ECO:0000259" key="3">
    <source>
        <dbReference type="PROSITE" id="PS50011"/>
    </source>
</evidence>
<keyword evidence="5" id="KW-1185">Reference proteome</keyword>